<feature type="region of interest" description="Disordered" evidence="2">
    <location>
        <begin position="51"/>
        <end position="72"/>
    </location>
</feature>
<feature type="region of interest" description="Disordered" evidence="2">
    <location>
        <begin position="126"/>
        <end position="147"/>
    </location>
</feature>
<feature type="compositionally biased region" description="Basic residues" evidence="2">
    <location>
        <begin position="130"/>
        <end position="139"/>
    </location>
</feature>
<accession>A0AAD2G2R7</accession>
<proteinExistence type="inferred from homology"/>
<name>A0AAD2G2R7_9STRA</name>
<dbReference type="PROSITE" id="PS51471">
    <property type="entry name" value="FE2OG_OXY"/>
    <property type="match status" value="1"/>
</dbReference>
<protein>
    <recommendedName>
        <fullName evidence="3">Fe2OG dioxygenase domain-containing protein</fullName>
    </recommendedName>
</protein>
<comment type="caution">
    <text evidence="4">The sequence shown here is derived from an EMBL/GenBank/DDBJ whole genome shotgun (WGS) entry which is preliminary data.</text>
</comment>
<reference evidence="4" key="1">
    <citation type="submission" date="2023-08" db="EMBL/GenBank/DDBJ databases">
        <authorList>
            <person name="Audoor S."/>
            <person name="Bilcke G."/>
        </authorList>
    </citation>
    <scope>NUCLEOTIDE SEQUENCE</scope>
</reference>
<dbReference type="Gene3D" id="2.60.120.620">
    <property type="entry name" value="q2cbj1_9rhob like domain"/>
    <property type="match status" value="1"/>
</dbReference>
<evidence type="ECO:0000256" key="1">
    <source>
        <dbReference type="RuleBase" id="RU003682"/>
    </source>
</evidence>
<feature type="domain" description="Fe2OG dioxygenase" evidence="3">
    <location>
        <begin position="232"/>
        <end position="344"/>
    </location>
</feature>
<dbReference type="EMBL" id="CAKOGP040001969">
    <property type="protein sequence ID" value="CAJ1958128.1"/>
    <property type="molecule type" value="Genomic_DNA"/>
</dbReference>
<evidence type="ECO:0000256" key="2">
    <source>
        <dbReference type="SAM" id="MobiDB-lite"/>
    </source>
</evidence>
<dbReference type="GO" id="GO:0046872">
    <property type="term" value="F:metal ion binding"/>
    <property type="evidence" value="ECO:0007669"/>
    <property type="project" value="UniProtKB-KW"/>
</dbReference>
<sequence>MQQHREVPYPVMTTIKTATAQDLCTQARSIWLEASSIEELDQVEQLYRQALNSKQQSNKTTHDGRPLKKKKKRTAIAELSAVEYRKAGERLSLLYCQSGRAQKAKKGLEYLGFTCRLSQQVLDYPLPSKHNGKSRKRTATKQSHSKSAPPCVIYDNFLYDEELEHLKAIFGDPKASYWSSHSYQVEPPSPYFSYVLPLLPKSNRRSKSFIDQLVRKVWRLPQLNSKFPDLSHATHVEMWAHNRPHASGHQMHFDSDDEGRGGVRNPIISTILYISADGGGPSLVTNQRLDSSNLAHKGWLAHPKTKRLVAFDGRVLHGVVPGKGFSRQKGGRRVTLMFAFWKHIKVRDEATPGSSRPFPIESEDQWAAGLLDDSLTLKTGASADMKDQDPIEIDAVYENLDGRHWTRHNDMPDYEQVFQGF</sequence>
<organism evidence="4 5">
    <name type="scientific">Cylindrotheca closterium</name>
    <dbReference type="NCBI Taxonomy" id="2856"/>
    <lineage>
        <taxon>Eukaryota</taxon>
        <taxon>Sar</taxon>
        <taxon>Stramenopiles</taxon>
        <taxon>Ochrophyta</taxon>
        <taxon>Bacillariophyta</taxon>
        <taxon>Bacillariophyceae</taxon>
        <taxon>Bacillariophycidae</taxon>
        <taxon>Bacillariales</taxon>
        <taxon>Bacillariaceae</taxon>
        <taxon>Cylindrotheca</taxon>
    </lineage>
</organism>
<keyword evidence="1" id="KW-0560">Oxidoreductase</keyword>
<dbReference type="AlphaFoldDB" id="A0AAD2G2R7"/>
<keyword evidence="1" id="KW-0408">Iron</keyword>
<evidence type="ECO:0000259" key="3">
    <source>
        <dbReference type="PROSITE" id="PS51471"/>
    </source>
</evidence>
<dbReference type="InterPro" id="IPR005123">
    <property type="entry name" value="Oxoglu/Fe-dep_dioxygenase_dom"/>
</dbReference>
<gene>
    <name evidence="4" type="ORF">CYCCA115_LOCUS17037</name>
</gene>
<keyword evidence="5" id="KW-1185">Reference proteome</keyword>
<comment type="similarity">
    <text evidence="1">Belongs to the iron/ascorbate-dependent oxidoreductase family.</text>
</comment>
<dbReference type="GO" id="GO:0016491">
    <property type="term" value="F:oxidoreductase activity"/>
    <property type="evidence" value="ECO:0007669"/>
    <property type="project" value="UniProtKB-KW"/>
</dbReference>
<dbReference type="Proteomes" id="UP001295423">
    <property type="component" value="Unassembled WGS sequence"/>
</dbReference>
<keyword evidence="1" id="KW-0479">Metal-binding</keyword>
<evidence type="ECO:0000313" key="5">
    <source>
        <dbReference type="Proteomes" id="UP001295423"/>
    </source>
</evidence>
<evidence type="ECO:0000313" key="4">
    <source>
        <dbReference type="EMBL" id="CAJ1958128.1"/>
    </source>
</evidence>